<name>A0AAU7RNZ2_9HYPH</name>
<accession>A0AAU7RNZ2</accession>
<dbReference type="GO" id="GO:0016887">
    <property type="term" value="F:ATP hydrolysis activity"/>
    <property type="evidence" value="ECO:0007669"/>
    <property type="project" value="InterPro"/>
</dbReference>
<gene>
    <name evidence="2" type="ORF">ABM479_13985</name>
</gene>
<dbReference type="RefSeq" id="WP_349956413.1">
    <property type="nucleotide sequence ID" value="NZ_CP157960.1"/>
</dbReference>
<feature type="domain" description="ATPase AAA-type core" evidence="1">
    <location>
        <begin position="288"/>
        <end position="367"/>
    </location>
</feature>
<sequence length="595" mass="67451">MYLKSLEIENYGPLPLINYNFPFAANEMPKPVVFVGQNGSGKSIILSHLVNAMLIAKDAAFTDAEVEKGKVYKFRSPLYVSHGSQFSFTELKFSDDFTVAEIQLIGSRENVEEQFGLTSVKPLWNAISPKEGSILHTNFYADPKKIEEILSRFTLLHFPANRFEEPAWLNRENLLNNVNYLQLTRTTGASNRHVINYSPLRENQNWLLDVIYDRFGVEHTVQMIPIGLPGNSFPVFAQTNGPATKLLHEIERFIKTLLQREGSVRWSVGGRGRRQIGISIDDVNVTSNLFSLSTGQTGLLNIFLTLVRDHDVATGNFTSLSDIRGLAIIDEVDLHLHTELQHTILPNLISLFPRVQFILASHSPLFILGLQKVLGQDGFDVVELPSGKSISVERFAEFEKAYSFLKESVRYENDVREAITQSQKPLIFVEGSIDIDYLQRAAELLGRNASFATAGLRDANGYGGLDKIWKYFDGPMSALINQNVTLLYDCDINKHNEKKPGVRRFRFPLQQGKIKTGIENLFPDSLFERARAAKPEFFDISPGYQKFIRGQPVDVQEEWQLNRDEKRNLADWIIANGTSEEFSAFTRVFDMIDEE</sequence>
<dbReference type="SUPFAM" id="SSF52540">
    <property type="entry name" value="P-loop containing nucleoside triphosphate hydrolases"/>
    <property type="match status" value="1"/>
</dbReference>
<dbReference type="PANTHER" id="PTHR43581:SF2">
    <property type="entry name" value="EXCINUCLEASE ATPASE SUBUNIT"/>
    <property type="match status" value="1"/>
</dbReference>
<dbReference type="InterPro" id="IPR051396">
    <property type="entry name" value="Bact_Antivir_Def_Nuclease"/>
</dbReference>
<dbReference type="InterPro" id="IPR003959">
    <property type="entry name" value="ATPase_AAA_core"/>
</dbReference>
<dbReference type="AlphaFoldDB" id="A0AAU7RNZ2"/>
<evidence type="ECO:0000313" key="2">
    <source>
        <dbReference type="EMBL" id="XBT91904.1"/>
    </source>
</evidence>
<protein>
    <submittedName>
        <fullName evidence="2">AAA family ATPase</fullName>
    </submittedName>
</protein>
<organism evidence="2">
    <name type="scientific">Rhizobium sp. ZPR3</name>
    <dbReference type="NCBI Taxonomy" id="3158967"/>
    <lineage>
        <taxon>Bacteria</taxon>
        <taxon>Pseudomonadati</taxon>
        <taxon>Pseudomonadota</taxon>
        <taxon>Alphaproteobacteria</taxon>
        <taxon>Hyphomicrobiales</taxon>
        <taxon>Rhizobiaceae</taxon>
        <taxon>Rhizobium/Agrobacterium group</taxon>
        <taxon>Rhizobium</taxon>
    </lineage>
</organism>
<dbReference type="Pfam" id="PF13304">
    <property type="entry name" value="AAA_21"/>
    <property type="match status" value="1"/>
</dbReference>
<reference evidence="2" key="1">
    <citation type="submission" date="2024-06" db="EMBL/GenBank/DDBJ databases">
        <authorList>
            <person name="Li T."/>
            <person name="Gao R."/>
        </authorList>
    </citation>
    <scope>NUCLEOTIDE SEQUENCE</scope>
    <source>
        <strain evidence="2">ZPR3</strain>
    </source>
</reference>
<dbReference type="PANTHER" id="PTHR43581">
    <property type="entry name" value="ATP/GTP PHOSPHATASE"/>
    <property type="match status" value="1"/>
</dbReference>
<dbReference type="Gene3D" id="3.40.50.300">
    <property type="entry name" value="P-loop containing nucleotide triphosphate hydrolases"/>
    <property type="match status" value="2"/>
</dbReference>
<dbReference type="InterPro" id="IPR027417">
    <property type="entry name" value="P-loop_NTPase"/>
</dbReference>
<proteinExistence type="predicted"/>
<dbReference type="EMBL" id="CP157960">
    <property type="protein sequence ID" value="XBT91904.1"/>
    <property type="molecule type" value="Genomic_DNA"/>
</dbReference>
<dbReference type="GO" id="GO:0005524">
    <property type="term" value="F:ATP binding"/>
    <property type="evidence" value="ECO:0007669"/>
    <property type="project" value="InterPro"/>
</dbReference>
<evidence type="ECO:0000259" key="1">
    <source>
        <dbReference type="Pfam" id="PF13304"/>
    </source>
</evidence>